<dbReference type="InterPro" id="IPR000999">
    <property type="entry name" value="RNase_III_dom"/>
</dbReference>
<evidence type="ECO:0000313" key="12">
    <source>
        <dbReference type="EMBL" id="TDL29625.1"/>
    </source>
</evidence>
<gene>
    <name evidence="12" type="ORF">BD410DRAFT_811205</name>
</gene>
<evidence type="ECO:0000256" key="8">
    <source>
        <dbReference type="SAM" id="MobiDB-lite"/>
    </source>
</evidence>
<dbReference type="SUPFAM" id="SSF69065">
    <property type="entry name" value="RNase III domain-like"/>
    <property type="match status" value="2"/>
</dbReference>
<keyword evidence="7" id="KW-0694">RNA-binding</keyword>
<dbReference type="GO" id="GO:0004525">
    <property type="term" value="F:ribonuclease III activity"/>
    <property type="evidence" value="ECO:0007669"/>
    <property type="project" value="InterPro"/>
</dbReference>
<evidence type="ECO:0000256" key="7">
    <source>
        <dbReference type="PROSITE-ProRule" id="PRU00657"/>
    </source>
</evidence>
<proteinExistence type="predicted"/>
<dbReference type="EMBL" id="ML170156">
    <property type="protein sequence ID" value="TDL29625.1"/>
    <property type="molecule type" value="Genomic_DNA"/>
</dbReference>
<dbReference type="InterPro" id="IPR027417">
    <property type="entry name" value="P-loop_NTPase"/>
</dbReference>
<dbReference type="Pfam" id="PF03368">
    <property type="entry name" value="Dicer_dimer"/>
    <property type="match status" value="1"/>
</dbReference>
<organism evidence="12 13">
    <name type="scientific">Rickenella mellea</name>
    <dbReference type="NCBI Taxonomy" id="50990"/>
    <lineage>
        <taxon>Eukaryota</taxon>
        <taxon>Fungi</taxon>
        <taxon>Dikarya</taxon>
        <taxon>Basidiomycota</taxon>
        <taxon>Agaricomycotina</taxon>
        <taxon>Agaricomycetes</taxon>
        <taxon>Hymenochaetales</taxon>
        <taxon>Rickenellaceae</taxon>
        <taxon>Rickenella</taxon>
    </lineage>
</organism>
<dbReference type="OrthoDB" id="416741at2759"/>
<feature type="domain" description="PAZ" evidence="10">
    <location>
        <begin position="667"/>
        <end position="796"/>
    </location>
</feature>
<protein>
    <submittedName>
        <fullName evidence="12">Ribonuclease III</fullName>
    </submittedName>
</protein>
<sequence length="1403" mass="157310">MIQVMHDFFRITDTLSRPRLFATILNDTEHKFFFDVGLLNLERVLDAKIYGITTEKRAEVMVFPEKPTEFVIFYDPSVKVTDTPLNKQLRKFDPFETIFRQQFSNARDALAELGSCASDLIWRRALKDIEATSEPVYEEEEENQPDSYIAIAKAKSNILNVIRNSVFSMPNLNPTSKGFNVSPKFAKLVHILKACEPHGDAFRGIVFVQKRCVAFVLADILRTLDDQVGFLRPQTVVGHGASSDLAYQQEVVESFRLGTFNLLIATKFAEDLEIIPCTLVVRFDLFESYVSYAHCRARTRGPEGHLIHMAERGSDVHRRILTQIARLDPKMDGWIQRVANTAGSAVPPYALHETNDPYRSDSEDEDEDPAKFVKDPTTSGRIYRQDATTAVYRFVSLLQTDPSYISAESLFEFEEFRGGLGDKSTYICTVLLPPGAPFAKVSGPPSTSVAQARRSACYQTCVELFQKGLLDYRLFPRPPLPTSRRQRKPYVSTHVMEELSDKEDDELFLPTKAKPGQSKSTGTRSYVRKKPDFWPNSLPIMRGCLYPTIVTLTIGSETNADGPYAPIVILTRLPLPSIDPLKLYFSGAATAVNMVRGAPFEVDEDRLHILYRYTVRICRAVGNKPFICSKDTMAYFFAPLPHDWIAPSKIDKSEWWFPNIGDHIPWNLVKLAARDGLLSLNSQDAKTLKEDTEDAIIQDRWVEFTRRYQCVRVRPDLNPLSKPEDSPREQEYDSLVEYCKARRKGFDGLQNYKQPLIEVSRVPAVLNHLNPTARPFTNPKKHSAKYLIPELCAKFTIPASTFRTALLLPSILRRLDDILLVKELNSKFFDHSILEHELHAAISAPSSAVDVDYERLELLGDAYLKYLSSIYLFVTNPSEHEGALHVSRQRIISNRSLLRNADRSGLPQFIQSKPFTTKLWAPPNFEVYRLPRVVVRNDEIPKEEGEIVELNAHNDTAAPFGGVTHPDSKTELHGDAQLPLQPPVLNDGTSLQDKPSKASKKRSGGDDTVQWLGDKAVADVAEAIIGAAYVSGGREGALRVTKAINIPVPHIDRWSDFGHKALAPPPEVTAKLKDGSVQAVEAIIGHNFQRPHLLAQALTHASIYGNEMTCYERLEFIGDAILDFLVIRHIFGRDGNLSPGALTLLKGAMVSNSTLAAVCVWAGLHEHLLFESYALADSIRAYSDELGIKQREEEDLAAKESRLPGQYWLEVEPPKALSDVVESILGAVYVSDNFSPVGAEAFFDKVLKPFYDKHITLRTLSHHPTKILFELFQSQGCQEFEIVKDIVSEDDGQTTRCDASAVVVHDIILASAEDPSSTFAARRASFLALDALEGDSTFLTRTCDCRARTQKKKAERKSLKKGNQSPVEMEEMIVEGVLASDPEVDDNDRALPAEPLQENDIAD</sequence>
<feature type="region of interest" description="Disordered" evidence="8">
    <location>
        <begin position="956"/>
        <end position="1008"/>
    </location>
</feature>
<feature type="domain" description="RNase III" evidence="9">
    <location>
        <begin position="1077"/>
        <end position="1233"/>
    </location>
</feature>
<keyword evidence="4" id="KW-0378">Hydrolase</keyword>
<dbReference type="GO" id="GO:0004386">
    <property type="term" value="F:helicase activity"/>
    <property type="evidence" value="ECO:0007669"/>
    <property type="project" value="UniProtKB-KW"/>
</dbReference>
<dbReference type="InterPro" id="IPR003100">
    <property type="entry name" value="PAZ_dom"/>
</dbReference>
<dbReference type="PANTHER" id="PTHR14950:SF37">
    <property type="entry name" value="ENDORIBONUCLEASE DICER"/>
    <property type="match status" value="1"/>
</dbReference>
<dbReference type="GO" id="GO:0006396">
    <property type="term" value="P:RNA processing"/>
    <property type="evidence" value="ECO:0007669"/>
    <property type="project" value="InterPro"/>
</dbReference>
<dbReference type="PROSITE" id="PS51327">
    <property type="entry name" value="DICER_DSRBF"/>
    <property type="match status" value="1"/>
</dbReference>
<feature type="domain" description="RNase III" evidence="9">
    <location>
        <begin position="838"/>
        <end position="1033"/>
    </location>
</feature>
<reference evidence="12 13" key="1">
    <citation type="submission" date="2018-06" db="EMBL/GenBank/DDBJ databases">
        <title>A transcriptomic atlas of mushroom development highlights an independent origin of complex multicellularity.</title>
        <authorList>
            <consortium name="DOE Joint Genome Institute"/>
            <person name="Krizsan K."/>
            <person name="Almasi E."/>
            <person name="Merenyi Z."/>
            <person name="Sahu N."/>
            <person name="Viragh M."/>
            <person name="Koszo T."/>
            <person name="Mondo S."/>
            <person name="Kiss B."/>
            <person name="Balint B."/>
            <person name="Kues U."/>
            <person name="Barry K."/>
            <person name="Hegedus J.C."/>
            <person name="Henrissat B."/>
            <person name="Johnson J."/>
            <person name="Lipzen A."/>
            <person name="Ohm R."/>
            <person name="Nagy I."/>
            <person name="Pangilinan J."/>
            <person name="Yan J."/>
            <person name="Xiong Y."/>
            <person name="Grigoriev I.V."/>
            <person name="Hibbett D.S."/>
            <person name="Nagy L.G."/>
        </authorList>
    </citation>
    <scope>NUCLEOTIDE SEQUENCE [LARGE SCALE GENOMIC DNA]</scope>
    <source>
        <strain evidence="12 13">SZMC22713</strain>
    </source>
</reference>
<keyword evidence="6" id="KW-0067">ATP-binding</keyword>
<dbReference type="SUPFAM" id="SSF52540">
    <property type="entry name" value="P-loop containing nucleoside triphosphate hydrolases"/>
    <property type="match status" value="1"/>
</dbReference>
<evidence type="ECO:0000259" key="10">
    <source>
        <dbReference type="PROSITE" id="PS50821"/>
    </source>
</evidence>
<evidence type="ECO:0000256" key="1">
    <source>
        <dbReference type="ARBA" id="ARBA00001946"/>
    </source>
</evidence>
<dbReference type="CDD" id="cd00593">
    <property type="entry name" value="RIBOc"/>
    <property type="match status" value="2"/>
</dbReference>
<dbReference type="InterPro" id="IPR005034">
    <property type="entry name" value="Dicer_dimerisation"/>
</dbReference>
<evidence type="ECO:0000256" key="5">
    <source>
        <dbReference type="ARBA" id="ARBA00022806"/>
    </source>
</evidence>
<feature type="region of interest" description="Disordered" evidence="8">
    <location>
        <begin position="346"/>
        <end position="372"/>
    </location>
</feature>
<dbReference type="Proteomes" id="UP000294933">
    <property type="component" value="Unassembled WGS sequence"/>
</dbReference>
<dbReference type="STRING" id="50990.A0A4R5XG80"/>
<dbReference type="PROSITE" id="PS50142">
    <property type="entry name" value="RNASE_3_2"/>
    <property type="match status" value="2"/>
</dbReference>
<dbReference type="GO" id="GO:0005524">
    <property type="term" value="F:ATP binding"/>
    <property type="evidence" value="ECO:0007669"/>
    <property type="project" value="UniProtKB-KW"/>
</dbReference>
<keyword evidence="2" id="KW-0677">Repeat</keyword>
<evidence type="ECO:0000256" key="6">
    <source>
        <dbReference type="ARBA" id="ARBA00022840"/>
    </source>
</evidence>
<evidence type="ECO:0000256" key="3">
    <source>
        <dbReference type="ARBA" id="ARBA00022741"/>
    </source>
</evidence>
<evidence type="ECO:0000259" key="9">
    <source>
        <dbReference type="PROSITE" id="PS50142"/>
    </source>
</evidence>
<name>A0A4R5XG80_9AGAM</name>
<dbReference type="Gene3D" id="1.10.1520.10">
    <property type="entry name" value="Ribonuclease III domain"/>
    <property type="match status" value="2"/>
</dbReference>
<evidence type="ECO:0000259" key="11">
    <source>
        <dbReference type="PROSITE" id="PS51327"/>
    </source>
</evidence>
<dbReference type="InterPro" id="IPR036389">
    <property type="entry name" value="RNase_III_sf"/>
</dbReference>
<dbReference type="Gene3D" id="3.40.50.300">
    <property type="entry name" value="P-loop containing nucleotide triphosphate hydrolases"/>
    <property type="match status" value="1"/>
</dbReference>
<dbReference type="PROSITE" id="PS50821">
    <property type="entry name" value="PAZ"/>
    <property type="match status" value="1"/>
</dbReference>
<evidence type="ECO:0000256" key="4">
    <source>
        <dbReference type="ARBA" id="ARBA00022801"/>
    </source>
</evidence>
<keyword evidence="5" id="KW-0347">Helicase</keyword>
<dbReference type="VEuPathDB" id="FungiDB:BD410DRAFT_811205"/>
<dbReference type="Pfam" id="PF00636">
    <property type="entry name" value="Ribonuclease_3"/>
    <property type="match status" value="2"/>
</dbReference>
<dbReference type="SMART" id="SM00535">
    <property type="entry name" value="RIBOc"/>
    <property type="match status" value="2"/>
</dbReference>
<keyword evidence="13" id="KW-1185">Reference proteome</keyword>
<feature type="region of interest" description="Disordered" evidence="8">
    <location>
        <begin position="1377"/>
        <end position="1403"/>
    </location>
</feature>
<keyword evidence="3" id="KW-0547">Nucleotide-binding</keyword>
<dbReference type="Gene3D" id="3.30.160.380">
    <property type="entry name" value="Dicer dimerisation domain"/>
    <property type="match status" value="1"/>
</dbReference>
<accession>A0A4R5XG80</accession>
<dbReference type="Gene3D" id="2.170.260.10">
    <property type="entry name" value="paz domain"/>
    <property type="match status" value="1"/>
</dbReference>
<feature type="domain" description="Dicer dsRNA-binding fold" evidence="11">
    <location>
        <begin position="387"/>
        <end position="484"/>
    </location>
</feature>
<evidence type="ECO:0000313" key="13">
    <source>
        <dbReference type="Proteomes" id="UP000294933"/>
    </source>
</evidence>
<dbReference type="GO" id="GO:0003723">
    <property type="term" value="F:RNA binding"/>
    <property type="evidence" value="ECO:0007669"/>
    <property type="project" value="UniProtKB-UniRule"/>
</dbReference>
<comment type="cofactor">
    <cofactor evidence="1">
        <name>Mg(2+)</name>
        <dbReference type="ChEBI" id="CHEBI:18420"/>
    </cofactor>
</comment>
<evidence type="ECO:0000256" key="2">
    <source>
        <dbReference type="ARBA" id="ARBA00022737"/>
    </source>
</evidence>
<dbReference type="PANTHER" id="PTHR14950">
    <property type="entry name" value="DICER-RELATED"/>
    <property type="match status" value="1"/>
</dbReference>
<dbReference type="InterPro" id="IPR038248">
    <property type="entry name" value="Dicer_dimer_sf"/>
</dbReference>